<feature type="transmembrane region" description="Helical" evidence="1">
    <location>
        <begin position="64"/>
        <end position="86"/>
    </location>
</feature>
<sequence>MAVAIGEHAFSREKNYEYPEALIVCNSTFGNSSYRIHAGDFTCEHFGLCSCPRMRAEPDIAGRGVIAAFVVTAFLTLLTTVFCLVVGRTSEDRQTLNPIDRFARRHVSEPVRNFMLRRNMNPNLQALVAYDLVNTLSDLQLVTGVAILIAGMKQLVDGSISTYHFMIVTDLAWFCSNTHLFSLLVITSMHDSVKRTSPDRYNPQNMVLARRLARALRIFLMAVTVVLLLYALYVGGYEYVYEEGQFRCPMKCALGLPKGGTPADLMITNMTLMGYFYGTRIFMSWRTGRMFWMDRVRGYLLDNQSQPVNVLKPEAVFRRWSENRLWRWIKTVLRWTWYFFASEAETVVGLTAYFLFGIQSIVEDRHIGHKEMEEDTSHDENSLAFSQLVPIFLLIIPFMGLFESYARHSRADCERRMKELDDLGASDGP</sequence>
<keyword evidence="1" id="KW-0812">Transmembrane</keyword>
<keyword evidence="1" id="KW-1133">Transmembrane helix</keyword>
<keyword evidence="1" id="KW-0472">Membrane</keyword>
<dbReference type="AlphaFoldDB" id="A0A9P6I2Q5"/>
<comment type="caution">
    <text evidence="2">The sequence shown here is derived from an EMBL/GenBank/DDBJ whole genome shotgun (WGS) entry which is preliminary data.</text>
</comment>
<dbReference type="GeneID" id="62164389"/>
<evidence type="ECO:0000313" key="2">
    <source>
        <dbReference type="EMBL" id="KAF9873866.1"/>
    </source>
</evidence>
<dbReference type="PANTHER" id="PTHR37577:SF1">
    <property type="entry name" value="INTEGRAL MEMBRANE PROTEIN"/>
    <property type="match status" value="1"/>
</dbReference>
<protein>
    <submittedName>
        <fullName evidence="2">Uncharacterized protein</fullName>
    </submittedName>
</protein>
<dbReference type="EMBL" id="JAATWM020000029">
    <property type="protein sequence ID" value="KAF9873866.1"/>
    <property type="molecule type" value="Genomic_DNA"/>
</dbReference>
<reference evidence="2" key="1">
    <citation type="submission" date="2020-03" db="EMBL/GenBank/DDBJ databases">
        <authorList>
            <person name="He L."/>
        </authorList>
    </citation>
    <scope>NUCLEOTIDE SEQUENCE</scope>
    <source>
        <strain evidence="2">CkLH20</strain>
    </source>
</reference>
<reference evidence="2" key="2">
    <citation type="submission" date="2020-11" db="EMBL/GenBank/DDBJ databases">
        <title>Whole genome sequencing of Colletotrichum sp.</title>
        <authorList>
            <person name="Li H."/>
        </authorList>
    </citation>
    <scope>NUCLEOTIDE SEQUENCE</scope>
    <source>
        <strain evidence="2">CkLH20</strain>
    </source>
</reference>
<accession>A0A9P6I2Q5</accession>
<keyword evidence="3" id="KW-1185">Reference proteome</keyword>
<dbReference type="PANTHER" id="PTHR37577">
    <property type="entry name" value="INTEGRAL MEMBRANE PROTEIN"/>
    <property type="match status" value="1"/>
</dbReference>
<gene>
    <name evidence="2" type="ORF">CkaCkLH20_08600</name>
</gene>
<feature type="transmembrane region" description="Helical" evidence="1">
    <location>
        <begin position="127"/>
        <end position="151"/>
    </location>
</feature>
<dbReference type="RefSeq" id="XP_038743327.1">
    <property type="nucleotide sequence ID" value="XM_038891315.1"/>
</dbReference>
<evidence type="ECO:0000256" key="1">
    <source>
        <dbReference type="SAM" id="Phobius"/>
    </source>
</evidence>
<dbReference type="Proteomes" id="UP000781932">
    <property type="component" value="Unassembled WGS sequence"/>
</dbReference>
<dbReference type="InterPro" id="IPR053018">
    <property type="entry name" value="Elsinochrome_Biosynth-Asso"/>
</dbReference>
<feature type="transmembrane region" description="Helical" evidence="1">
    <location>
        <begin position="265"/>
        <end position="283"/>
    </location>
</feature>
<feature type="transmembrane region" description="Helical" evidence="1">
    <location>
        <begin position="337"/>
        <end position="362"/>
    </location>
</feature>
<proteinExistence type="predicted"/>
<evidence type="ECO:0000313" key="3">
    <source>
        <dbReference type="Proteomes" id="UP000781932"/>
    </source>
</evidence>
<dbReference type="OrthoDB" id="5427664at2759"/>
<name>A0A9P6I2Q5_9PEZI</name>
<organism evidence="2 3">
    <name type="scientific">Colletotrichum karsti</name>
    <dbReference type="NCBI Taxonomy" id="1095194"/>
    <lineage>
        <taxon>Eukaryota</taxon>
        <taxon>Fungi</taxon>
        <taxon>Dikarya</taxon>
        <taxon>Ascomycota</taxon>
        <taxon>Pezizomycotina</taxon>
        <taxon>Sordariomycetes</taxon>
        <taxon>Hypocreomycetidae</taxon>
        <taxon>Glomerellales</taxon>
        <taxon>Glomerellaceae</taxon>
        <taxon>Colletotrichum</taxon>
        <taxon>Colletotrichum boninense species complex</taxon>
    </lineage>
</organism>
<feature type="transmembrane region" description="Helical" evidence="1">
    <location>
        <begin position="215"/>
        <end position="233"/>
    </location>
</feature>
<feature type="transmembrane region" description="Helical" evidence="1">
    <location>
        <begin position="382"/>
        <end position="402"/>
    </location>
</feature>
<feature type="transmembrane region" description="Helical" evidence="1">
    <location>
        <begin position="163"/>
        <end position="186"/>
    </location>
</feature>